<dbReference type="KEGG" id="nmv:NITMOv2_3007"/>
<feature type="transmembrane region" description="Helical" evidence="6">
    <location>
        <begin position="172"/>
        <end position="192"/>
    </location>
</feature>
<dbReference type="STRING" id="42253.NITMOv2_3007"/>
<gene>
    <name evidence="9" type="ORF">NITMOv2_3007</name>
</gene>
<keyword evidence="3 6" id="KW-1133">Transmembrane helix</keyword>
<dbReference type="RefSeq" id="WP_053380428.1">
    <property type="nucleotide sequence ID" value="NZ_CP011801.1"/>
</dbReference>
<feature type="transmembrane region" description="Helical" evidence="6">
    <location>
        <begin position="445"/>
        <end position="465"/>
    </location>
</feature>
<feature type="transmembrane region" description="Helical" evidence="6">
    <location>
        <begin position="289"/>
        <end position="307"/>
    </location>
</feature>
<sequence>MSLPIWILAPLLPLVAGVLIGLLGTRLRDQSYKIGVPAVAGAFAVAIWALFNVGRQEAPLSSLFWSLPLPASPWFRFGLQLDRLSAVMMVLITGVSLTIHLYSRNYMQGDRGYARFYALLGLITAVLLFLVTSANLFLLFVCWQLVSWLLYLLLVHNYGYGPAVKSAMKTWIILRLGDVAFLSGVVLAYHTYGTLELSELFERAAQHAAVVSLWPQGPEIDAVTAVTLLLFVGAMSKSAQFPLHVWLPDTMDTPTPVSALMHAGIVNAGGFLFNRLAPLFGQALDTLHVAFVIGGLTAIVGATIMLTQPDVKKMLGFSTMGQMGYMTMECGLGAFALAIFHLVAHGIFKATLFLHAGNIVHQARREPKFPPGFEREDVDVHPHLPWLTGVAVTLVLPLAILLAAHGLLHIPLQSQQGAIVFLFFAWVTSSQAILSLYRLRAVGSWKVAGLMVIAIALVVATYLWAAEAFTHFLYPSPGEAARYFEVAAFPLWLFDLFVMTVTLFVVMGWVVVYTNIKGQRSFMPGWIAGLMPRLYVWFWNRLFIDALYERIVQAMARWAFRVNAKLPEWLP</sequence>
<feature type="transmembrane region" description="Helical" evidence="6">
    <location>
        <begin position="259"/>
        <end position="277"/>
    </location>
</feature>
<feature type="domain" description="NADH:quinone oxidoreductase/Mrp antiporter transmembrane" evidence="7">
    <location>
        <begin position="133"/>
        <end position="364"/>
    </location>
</feature>
<keyword evidence="10" id="KW-1185">Reference proteome</keyword>
<dbReference type="GO" id="GO:0015990">
    <property type="term" value="P:electron transport coupled proton transport"/>
    <property type="evidence" value="ECO:0007669"/>
    <property type="project" value="TreeGrafter"/>
</dbReference>
<feature type="transmembrane region" description="Helical" evidence="6">
    <location>
        <begin position="137"/>
        <end position="160"/>
    </location>
</feature>
<dbReference type="AlphaFoldDB" id="A0A0K2GFQ2"/>
<dbReference type="InterPro" id="IPR003945">
    <property type="entry name" value="NU5C-like"/>
</dbReference>
<feature type="transmembrane region" description="Helical" evidence="6">
    <location>
        <begin position="420"/>
        <end position="439"/>
    </location>
</feature>
<keyword evidence="9" id="KW-0560">Oxidoreductase</keyword>
<dbReference type="OrthoDB" id="9811798at2"/>
<dbReference type="Pfam" id="PF00662">
    <property type="entry name" value="Proton_antipo_N"/>
    <property type="match status" value="1"/>
</dbReference>
<protein>
    <submittedName>
        <fullName evidence="9">Putative NADH-quinone oxidoreductase, subunit L</fullName>
        <ecNumber evidence="9">1.6.99.5</ecNumber>
    </submittedName>
</protein>
<accession>A0A0K2GFQ2</accession>
<dbReference type="GO" id="GO:0016020">
    <property type="term" value="C:membrane"/>
    <property type="evidence" value="ECO:0007669"/>
    <property type="project" value="UniProtKB-SubCell"/>
</dbReference>
<comment type="subcellular location">
    <subcellularLocation>
        <location evidence="1">Endomembrane system</location>
        <topology evidence="1">Multi-pass membrane protein</topology>
    </subcellularLocation>
    <subcellularLocation>
        <location evidence="5">Membrane</location>
        <topology evidence="5">Multi-pass membrane protein</topology>
    </subcellularLocation>
</comment>
<dbReference type="InterPro" id="IPR001516">
    <property type="entry name" value="Proton_antipo_N"/>
</dbReference>
<evidence type="ECO:0000256" key="6">
    <source>
        <dbReference type="SAM" id="Phobius"/>
    </source>
</evidence>
<dbReference type="GO" id="GO:0008137">
    <property type="term" value="F:NADH dehydrogenase (ubiquinone) activity"/>
    <property type="evidence" value="ECO:0007669"/>
    <property type="project" value="InterPro"/>
</dbReference>
<evidence type="ECO:0000256" key="4">
    <source>
        <dbReference type="ARBA" id="ARBA00023136"/>
    </source>
</evidence>
<proteinExistence type="predicted"/>
<feature type="transmembrane region" description="Helical" evidence="6">
    <location>
        <begin position="32"/>
        <end position="51"/>
    </location>
</feature>
<keyword evidence="2 5" id="KW-0812">Transmembrane</keyword>
<evidence type="ECO:0000313" key="9">
    <source>
        <dbReference type="EMBL" id="ALA59412.1"/>
    </source>
</evidence>
<name>A0A0K2GFQ2_NITMO</name>
<evidence type="ECO:0000256" key="1">
    <source>
        <dbReference type="ARBA" id="ARBA00004127"/>
    </source>
</evidence>
<evidence type="ECO:0000256" key="2">
    <source>
        <dbReference type="ARBA" id="ARBA00022692"/>
    </source>
</evidence>
<feature type="domain" description="NADH-Ubiquinone oxidoreductase (complex I) chain 5 N-terminal" evidence="8">
    <location>
        <begin position="75"/>
        <end position="117"/>
    </location>
</feature>
<dbReference type="PRINTS" id="PR01435">
    <property type="entry name" value="NPOXDRDTASE5"/>
</dbReference>
<feature type="transmembrane region" description="Helical" evidence="6">
    <location>
        <begin position="6"/>
        <end position="25"/>
    </location>
</feature>
<dbReference type="GO" id="GO:0042773">
    <property type="term" value="P:ATP synthesis coupled electron transport"/>
    <property type="evidence" value="ECO:0007669"/>
    <property type="project" value="InterPro"/>
</dbReference>
<evidence type="ECO:0000259" key="7">
    <source>
        <dbReference type="Pfam" id="PF00361"/>
    </source>
</evidence>
<feature type="transmembrane region" description="Helical" evidence="6">
    <location>
        <begin position="328"/>
        <end position="348"/>
    </location>
</feature>
<feature type="transmembrane region" description="Helical" evidence="6">
    <location>
        <begin position="114"/>
        <end position="131"/>
    </location>
</feature>
<evidence type="ECO:0000256" key="3">
    <source>
        <dbReference type="ARBA" id="ARBA00022989"/>
    </source>
</evidence>
<reference evidence="9 10" key="1">
    <citation type="journal article" date="2015" name="Proc. Natl. Acad. Sci. U.S.A.">
        <title>Expanded metabolic versatility of ubiquitous nitrite-oxidizing bacteria from the genus Nitrospira.</title>
        <authorList>
            <person name="Koch H."/>
            <person name="Lucker S."/>
            <person name="Albertsen M."/>
            <person name="Kitzinger K."/>
            <person name="Herbold C."/>
            <person name="Spieck E."/>
            <person name="Nielsen P.H."/>
            <person name="Wagner M."/>
            <person name="Daims H."/>
        </authorList>
    </citation>
    <scope>NUCLEOTIDE SEQUENCE [LARGE SCALE GENOMIC DNA]</scope>
    <source>
        <strain evidence="9 10">NSP M-1</strain>
    </source>
</reference>
<dbReference type="Pfam" id="PF00361">
    <property type="entry name" value="Proton_antipo_M"/>
    <property type="match status" value="1"/>
</dbReference>
<dbReference type="GO" id="GO:0012505">
    <property type="term" value="C:endomembrane system"/>
    <property type="evidence" value="ECO:0007669"/>
    <property type="project" value="UniProtKB-SubCell"/>
</dbReference>
<dbReference type="InterPro" id="IPR001750">
    <property type="entry name" value="ND/Mrp_TM"/>
</dbReference>
<feature type="transmembrane region" description="Helical" evidence="6">
    <location>
        <begin position="386"/>
        <end position="408"/>
    </location>
</feature>
<dbReference type="GO" id="GO:0003954">
    <property type="term" value="F:NADH dehydrogenase activity"/>
    <property type="evidence" value="ECO:0007669"/>
    <property type="project" value="TreeGrafter"/>
</dbReference>
<organism evidence="9 10">
    <name type="scientific">Nitrospira moscoviensis</name>
    <dbReference type="NCBI Taxonomy" id="42253"/>
    <lineage>
        <taxon>Bacteria</taxon>
        <taxon>Pseudomonadati</taxon>
        <taxon>Nitrospirota</taxon>
        <taxon>Nitrospiria</taxon>
        <taxon>Nitrospirales</taxon>
        <taxon>Nitrospiraceae</taxon>
        <taxon>Nitrospira</taxon>
    </lineage>
</organism>
<keyword evidence="4 6" id="KW-0472">Membrane</keyword>
<evidence type="ECO:0000313" key="10">
    <source>
        <dbReference type="Proteomes" id="UP000069205"/>
    </source>
</evidence>
<dbReference type="EMBL" id="CP011801">
    <property type="protein sequence ID" value="ALA59412.1"/>
    <property type="molecule type" value="Genomic_DNA"/>
</dbReference>
<feature type="transmembrane region" description="Helical" evidence="6">
    <location>
        <begin position="84"/>
        <end position="102"/>
    </location>
</feature>
<dbReference type="PATRIC" id="fig|42253.5.peg.2970"/>
<dbReference type="PANTHER" id="PTHR42829:SF1">
    <property type="entry name" value="INORGANIC CARBON TRANSPORTER SUBUNIT DABB-RELATED"/>
    <property type="match status" value="1"/>
</dbReference>
<evidence type="ECO:0000259" key="8">
    <source>
        <dbReference type="Pfam" id="PF00662"/>
    </source>
</evidence>
<evidence type="ECO:0000256" key="5">
    <source>
        <dbReference type="RuleBase" id="RU000320"/>
    </source>
</evidence>
<dbReference type="Proteomes" id="UP000069205">
    <property type="component" value="Chromosome"/>
</dbReference>
<dbReference type="PRINTS" id="PR01434">
    <property type="entry name" value="NADHDHGNASE5"/>
</dbReference>
<feature type="transmembrane region" description="Helical" evidence="6">
    <location>
        <begin position="486"/>
        <end position="511"/>
    </location>
</feature>
<dbReference type="EC" id="1.6.99.5" evidence="9"/>
<dbReference type="PANTHER" id="PTHR42829">
    <property type="entry name" value="NADH-UBIQUINONE OXIDOREDUCTASE CHAIN 5"/>
    <property type="match status" value="1"/>
</dbReference>